<dbReference type="PANTHER" id="PTHR11088">
    <property type="entry name" value="TRNA DIMETHYLALLYLTRANSFERASE"/>
    <property type="match status" value="1"/>
</dbReference>
<evidence type="ECO:0000256" key="8">
    <source>
        <dbReference type="ARBA" id="ARBA00022842"/>
    </source>
</evidence>
<evidence type="ECO:0000256" key="12">
    <source>
        <dbReference type="RuleBase" id="RU003784"/>
    </source>
</evidence>
<evidence type="ECO:0000256" key="9">
    <source>
        <dbReference type="ARBA" id="ARBA00049563"/>
    </source>
</evidence>
<evidence type="ECO:0000256" key="4">
    <source>
        <dbReference type="ARBA" id="ARBA00022679"/>
    </source>
</evidence>
<evidence type="ECO:0000256" key="13">
    <source>
        <dbReference type="RuleBase" id="RU003785"/>
    </source>
</evidence>
<proteinExistence type="inferred from homology"/>
<dbReference type="Gene3D" id="3.40.50.300">
    <property type="entry name" value="P-loop containing nucleotide triphosphate hydrolases"/>
    <property type="match status" value="1"/>
</dbReference>
<evidence type="ECO:0000256" key="11">
    <source>
        <dbReference type="RuleBase" id="RU003783"/>
    </source>
</evidence>
<dbReference type="Gene3D" id="1.10.20.140">
    <property type="match status" value="1"/>
</dbReference>
<accession>A0ABU5EDJ1</accession>
<feature type="region of interest" description="Interaction with substrate tRNA" evidence="10">
    <location>
        <begin position="174"/>
        <end position="178"/>
    </location>
</feature>
<evidence type="ECO:0000313" key="14">
    <source>
        <dbReference type="EMBL" id="MDY0884276.1"/>
    </source>
</evidence>
<dbReference type="Proteomes" id="UP001279642">
    <property type="component" value="Unassembled WGS sequence"/>
</dbReference>
<dbReference type="HAMAP" id="MF_00185">
    <property type="entry name" value="IPP_trans"/>
    <property type="match status" value="1"/>
</dbReference>
<keyword evidence="5 10" id="KW-0819">tRNA processing</keyword>
<evidence type="ECO:0000256" key="2">
    <source>
        <dbReference type="ARBA" id="ARBA00003213"/>
    </source>
</evidence>
<comment type="subunit">
    <text evidence="10">Monomer.</text>
</comment>
<reference evidence="14 15" key="1">
    <citation type="journal article" date="2016" name="Antonie Van Leeuwenhoek">
        <title>Dongia soli sp. nov., isolated from soil from Dokdo, Korea.</title>
        <authorList>
            <person name="Kim D.U."/>
            <person name="Lee H."/>
            <person name="Kim H."/>
            <person name="Kim S.G."/>
            <person name="Ka J.O."/>
        </authorList>
    </citation>
    <scope>NUCLEOTIDE SEQUENCE [LARGE SCALE GENOMIC DNA]</scope>
    <source>
        <strain evidence="14 15">D78</strain>
    </source>
</reference>
<comment type="function">
    <text evidence="2 10 12">Catalyzes the transfer of a dimethylallyl group onto the adenine at position 37 in tRNAs that read codons beginning with uridine, leading to the formation of N6-(dimethylallyl)adenosine (i(6)A).</text>
</comment>
<evidence type="ECO:0000313" key="15">
    <source>
        <dbReference type="Proteomes" id="UP001279642"/>
    </source>
</evidence>
<keyword evidence="8 10" id="KW-0460">Magnesium</keyword>
<dbReference type="InterPro" id="IPR039657">
    <property type="entry name" value="Dimethylallyltransferase"/>
</dbReference>
<evidence type="ECO:0000256" key="6">
    <source>
        <dbReference type="ARBA" id="ARBA00022741"/>
    </source>
</evidence>
<feature type="binding site" evidence="10">
    <location>
        <begin position="27"/>
        <end position="32"/>
    </location>
    <ligand>
        <name>substrate</name>
    </ligand>
</feature>
<evidence type="ECO:0000256" key="1">
    <source>
        <dbReference type="ARBA" id="ARBA00001946"/>
    </source>
</evidence>
<feature type="site" description="Interaction with substrate tRNA" evidence="10">
    <location>
        <position position="138"/>
    </location>
</feature>
<keyword evidence="15" id="KW-1185">Reference proteome</keyword>
<gene>
    <name evidence="10 14" type="primary">miaA</name>
    <name evidence="14" type="ORF">SMD27_15635</name>
</gene>
<evidence type="ECO:0000256" key="10">
    <source>
        <dbReference type="HAMAP-Rule" id="MF_00185"/>
    </source>
</evidence>
<feature type="region of interest" description="Interaction with substrate tRNA" evidence="10">
    <location>
        <begin position="50"/>
        <end position="53"/>
    </location>
</feature>
<dbReference type="InterPro" id="IPR018022">
    <property type="entry name" value="IPT"/>
</dbReference>
<comment type="catalytic activity">
    <reaction evidence="9 10 11">
        <text>adenosine(37) in tRNA + dimethylallyl diphosphate = N(6)-dimethylallyladenosine(37) in tRNA + diphosphate</text>
        <dbReference type="Rhea" id="RHEA:26482"/>
        <dbReference type="Rhea" id="RHEA-COMP:10162"/>
        <dbReference type="Rhea" id="RHEA-COMP:10375"/>
        <dbReference type="ChEBI" id="CHEBI:33019"/>
        <dbReference type="ChEBI" id="CHEBI:57623"/>
        <dbReference type="ChEBI" id="CHEBI:74411"/>
        <dbReference type="ChEBI" id="CHEBI:74415"/>
        <dbReference type="EC" id="2.5.1.75"/>
    </reaction>
</comment>
<dbReference type="NCBIfam" id="TIGR00174">
    <property type="entry name" value="miaA"/>
    <property type="match status" value="1"/>
</dbReference>
<dbReference type="Pfam" id="PF01715">
    <property type="entry name" value="IPPT"/>
    <property type="match status" value="1"/>
</dbReference>
<dbReference type="EMBL" id="JAXCLW010000004">
    <property type="protein sequence ID" value="MDY0884276.1"/>
    <property type="molecule type" value="Genomic_DNA"/>
</dbReference>
<organism evidence="14 15">
    <name type="scientific">Dongia soli</name>
    <dbReference type="NCBI Taxonomy" id="600628"/>
    <lineage>
        <taxon>Bacteria</taxon>
        <taxon>Pseudomonadati</taxon>
        <taxon>Pseudomonadota</taxon>
        <taxon>Alphaproteobacteria</taxon>
        <taxon>Rhodospirillales</taxon>
        <taxon>Dongiaceae</taxon>
        <taxon>Dongia</taxon>
    </lineage>
</organism>
<evidence type="ECO:0000256" key="3">
    <source>
        <dbReference type="ARBA" id="ARBA00005842"/>
    </source>
</evidence>
<evidence type="ECO:0000256" key="5">
    <source>
        <dbReference type="ARBA" id="ARBA00022694"/>
    </source>
</evidence>
<dbReference type="EC" id="2.5.1.75" evidence="10"/>
<dbReference type="SUPFAM" id="SSF52540">
    <property type="entry name" value="P-loop containing nucleoside triphosphate hydrolases"/>
    <property type="match status" value="1"/>
</dbReference>
<comment type="caution">
    <text evidence="14">The sequence shown here is derived from an EMBL/GenBank/DDBJ whole genome shotgun (WGS) entry which is preliminary data.</text>
</comment>
<keyword evidence="4 10" id="KW-0808">Transferase</keyword>
<dbReference type="PANTHER" id="PTHR11088:SF60">
    <property type="entry name" value="TRNA DIMETHYLALLYLTRANSFERASE"/>
    <property type="match status" value="1"/>
</dbReference>
<sequence>MQSDISEAATSDKESAKRPVIVIGGPTASGKSALAMRVAQAFSGVIINADSMQIYGDLPILTAQPDAADLAAVPHRLYGFLRLDDACSAARWAELALTEIRAAQAQGKLPILVGGTGLYLRSLMQGLSPIPEIPPVYREAAMKLLKELGVAGLHGRLAAEDLVMGQRLHPNDTQRVVRAWEVLQGTGRSLGEWHQLPPEPPEGLRFQCWVVLPPRDLLYAACDRRFETMIARGALPEVAVALAAYGGNVLRAPGGKSLGFRELADVINGRRDGEAAIAAAQQATRNYAKRQTTWFRHQMEFGNFMSPDNIEMKFSESSLQRIFQNIRDFMLTPD</sequence>
<comment type="caution">
    <text evidence="10">Lacks conserved residue(s) required for the propagation of feature annotation.</text>
</comment>
<protein>
    <recommendedName>
        <fullName evidence="10">tRNA dimethylallyltransferase</fullName>
        <ecNumber evidence="10">2.5.1.75</ecNumber>
    </recommendedName>
    <alternativeName>
        <fullName evidence="10">Dimethylallyl diphosphate:tRNA dimethylallyltransferase</fullName>
        <shortName evidence="10">DMAPP:tRNA dimethylallyltransferase</shortName>
        <shortName evidence="10">DMATase</shortName>
    </alternativeName>
    <alternativeName>
        <fullName evidence="10">Isopentenyl-diphosphate:tRNA isopentenyltransferase</fullName>
        <shortName evidence="10">IPP transferase</shortName>
        <shortName evidence="10">IPPT</shortName>
        <shortName evidence="10">IPTase</shortName>
    </alternativeName>
</protein>
<keyword evidence="6 10" id="KW-0547">Nucleotide-binding</keyword>
<dbReference type="GO" id="GO:0052381">
    <property type="term" value="F:tRNA dimethylallyltransferase activity"/>
    <property type="evidence" value="ECO:0007669"/>
    <property type="project" value="UniProtKB-EC"/>
</dbReference>
<dbReference type="RefSeq" id="WP_320509342.1">
    <property type="nucleotide sequence ID" value="NZ_JAXCLW010000004.1"/>
</dbReference>
<comment type="similarity">
    <text evidence="3 10 13">Belongs to the IPP transferase family.</text>
</comment>
<name>A0ABU5EDJ1_9PROT</name>
<dbReference type="InterPro" id="IPR027417">
    <property type="entry name" value="P-loop_NTPase"/>
</dbReference>
<evidence type="ECO:0000256" key="7">
    <source>
        <dbReference type="ARBA" id="ARBA00022840"/>
    </source>
</evidence>
<keyword evidence="7 10" id="KW-0067">ATP-binding</keyword>
<feature type="site" description="Interaction with substrate tRNA" evidence="10">
    <location>
        <position position="116"/>
    </location>
</feature>
<feature type="binding site" evidence="10">
    <location>
        <begin position="25"/>
        <end position="32"/>
    </location>
    <ligand>
        <name>ATP</name>
        <dbReference type="ChEBI" id="CHEBI:30616"/>
    </ligand>
</feature>
<comment type="cofactor">
    <cofactor evidence="1 10">
        <name>Mg(2+)</name>
        <dbReference type="ChEBI" id="CHEBI:18420"/>
    </cofactor>
</comment>